<gene>
    <name evidence="4" type="ORF">PSON_ATCC_30995.1.T0920017</name>
</gene>
<evidence type="ECO:0000256" key="3">
    <source>
        <dbReference type="PROSITE-ProRule" id="PRU00339"/>
    </source>
</evidence>
<dbReference type="PANTHER" id="PTHR44943:SF4">
    <property type="entry name" value="TPR REPEAT-CONTAINING PROTEIN MJ0798"/>
    <property type="match status" value="1"/>
</dbReference>
<dbReference type="EMBL" id="CAJJDN010000092">
    <property type="protein sequence ID" value="CAD8108682.1"/>
    <property type="molecule type" value="Genomic_DNA"/>
</dbReference>
<dbReference type="SMART" id="SM00028">
    <property type="entry name" value="TPR"/>
    <property type="match status" value="3"/>
</dbReference>
<dbReference type="OrthoDB" id="311088at2759"/>
<comment type="caution">
    <text evidence="4">The sequence shown here is derived from an EMBL/GenBank/DDBJ whole genome shotgun (WGS) entry which is preliminary data.</text>
</comment>
<dbReference type="Pfam" id="PF00515">
    <property type="entry name" value="TPR_1"/>
    <property type="match status" value="1"/>
</dbReference>
<reference evidence="4" key="1">
    <citation type="submission" date="2021-01" db="EMBL/GenBank/DDBJ databases">
        <authorList>
            <consortium name="Genoscope - CEA"/>
            <person name="William W."/>
        </authorList>
    </citation>
    <scope>NUCLEOTIDE SEQUENCE</scope>
</reference>
<dbReference type="AlphaFoldDB" id="A0A8S1Q023"/>
<name>A0A8S1Q023_9CILI</name>
<sequence length="144" mass="16849">MNKGDSLHNLEQYNDTIICQDKALLLDPNNTAAYMNKGNSLNSLQQYKDAIICFDKALQLNLIMHQHRQIKDAIICYDKALQLDPNYAAVYMNKGYSLQHIDFIDFNIENFQEYKLQLLVMIMQQNQILIIYQTIRSKVICQLE</sequence>
<organism evidence="4 5">
    <name type="scientific">Paramecium sonneborni</name>
    <dbReference type="NCBI Taxonomy" id="65129"/>
    <lineage>
        <taxon>Eukaryota</taxon>
        <taxon>Sar</taxon>
        <taxon>Alveolata</taxon>
        <taxon>Ciliophora</taxon>
        <taxon>Intramacronucleata</taxon>
        <taxon>Oligohymenophorea</taxon>
        <taxon>Peniculida</taxon>
        <taxon>Parameciidae</taxon>
        <taxon>Paramecium</taxon>
    </lineage>
</organism>
<protein>
    <recommendedName>
        <fullName evidence="6">Tetratricopeptide repeat protein</fullName>
    </recommendedName>
</protein>
<dbReference type="Pfam" id="PF13414">
    <property type="entry name" value="TPR_11"/>
    <property type="match status" value="1"/>
</dbReference>
<evidence type="ECO:0000256" key="2">
    <source>
        <dbReference type="ARBA" id="ARBA00022803"/>
    </source>
</evidence>
<evidence type="ECO:0000313" key="5">
    <source>
        <dbReference type="Proteomes" id="UP000692954"/>
    </source>
</evidence>
<feature type="repeat" description="TPR" evidence="3">
    <location>
        <begin position="31"/>
        <end position="64"/>
    </location>
</feature>
<keyword evidence="1" id="KW-0677">Repeat</keyword>
<evidence type="ECO:0000256" key="1">
    <source>
        <dbReference type="ARBA" id="ARBA00022737"/>
    </source>
</evidence>
<evidence type="ECO:0008006" key="6">
    <source>
        <dbReference type="Google" id="ProtNLM"/>
    </source>
</evidence>
<dbReference type="Proteomes" id="UP000692954">
    <property type="component" value="Unassembled WGS sequence"/>
</dbReference>
<keyword evidence="5" id="KW-1185">Reference proteome</keyword>
<keyword evidence="2 3" id="KW-0802">TPR repeat</keyword>
<dbReference type="Pfam" id="PF13181">
    <property type="entry name" value="TPR_8"/>
    <property type="match status" value="1"/>
</dbReference>
<dbReference type="PANTHER" id="PTHR44943">
    <property type="entry name" value="CELLULOSE SYNTHASE OPERON PROTEIN C"/>
    <property type="match status" value="1"/>
</dbReference>
<dbReference type="InterPro" id="IPR051685">
    <property type="entry name" value="Ycf3/AcsC/BcsC/TPR_MFPF"/>
</dbReference>
<dbReference type="InterPro" id="IPR019734">
    <property type="entry name" value="TPR_rpt"/>
</dbReference>
<evidence type="ECO:0000313" key="4">
    <source>
        <dbReference type="EMBL" id="CAD8108682.1"/>
    </source>
</evidence>
<proteinExistence type="predicted"/>
<accession>A0A8S1Q023</accession>
<dbReference type="PROSITE" id="PS50005">
    <property type="entry name" value="TPR"/>
    <property type="match status" value="1"/>
</dbReference>